<name>A0A8T2QR69_CERRI</name>
<keyword evidence="3" id="KW-1185">Reference proteome</keyword>
<dbReference type="OrthoDB" id="1865198at2759"/>
<dbReference type="PANTHER" id="PTHR47211">
    <property type="entry name" value="TRIHELIX TRANSCRIPTION FACTOR ASR3"/>
    <property type="match status" value="1"/>
</dbReference>
<gene>
    <name evidence="2" type="ORF">KP509_32G017400</name>
</gene>
<sequence>MSSDNKKADQLQGCYDQAFYDLLVSAKDSFCANQAVFESTCVGDDEVPATPEKEIMMNQAPLESPSLDSVPTADVCEVGQSINGQFSMAQYGDKSAGPRIGAGRKRKKQSIDASNGDMHEFKSHLSSLLQTSSAVLTAHVESQNVNSRLDREQRKEQMESLVGVLNKLADALGKIADRL</sequence>
<dbReference type="EMBL" id="CM035437">
    <property type="protein sequence ID" value="KAH7286672.1"/>
    <property type="molecule type" value="Genomic_DNA"/>
</dbReference>
<protein>
    <submittedName>
        <fullName evidence="2">Uncharacterized protein</fullName>
    </submittedName>
</protein>
<organism evidence="2 3">
    <name type="scientific">Ceratopteris richardii</name>
    <name type="common">Triangle waterfern</name>
    <dbReference type="NCBI Taxonomy" id="49495"/>
    <lineage>
        <taxon>Eukaryota</taxon>
        <taxon>Viridiplantae</taxon>
        <taxon>Streptophyta</taxon>
        <taxon>Embryophyta</taxon>
        <taxon>Tracheophyta</taxon>
        <taxon>Polypodiopsida</taxon>
        <taxon>Polypodiidae</taxon>
        <taxon>Polypodiales</taxon>
        <taxon>Pteridineae</taxon>
        <taxon>Pteridaceae</taxon>
        <taxon>Parkerioideae</taxon>
        <taxon>Ceratopteris</taxon>
    </lineage>
</organism>
<feature type="region of interest" description="Disordered" evidence="1">
    <location>
        <begin position="90"/>
        <end position="112"/>
    </location>
</feature>
<proteinExistence type="predicted"/>
<evidence type="ECO:0000313" key="3">
    <source>
        <dbReference type="Proteomes" id="UP000825935"/>
    </source>
</evidence>
<dbReference type="AlphaFoldDB" id="A0A8T2QR69"/>
<evidence type="ECO:0000256" key="1">
    <source>
        <dbReference type="SAM" id="MobiDB-lite"/>
    </source>
</evidence>
<dbReference type="PANTHER" id="PTHR47211:SF2">
    <property type="entry name" value="TRIHELIX TRANSCRIPTION FACTOR ASR3"/>
    <property type="match status" value="1"/>
</dbReference>
<comment type="caution">
    <text evidence="2">The sequence shown here is derived from an EMBL/GenBank/DDBJ whole genome shotgun (WGS) entry which is preliminary data.</text>
</comment>
<evidence type="ECO:0000313" key="2">
    <source>
        <dbReference type="EMBL" id="KAH7286672.1"/>
    </source>
</evidence>
<accession>A0A8T2QR69</accession>
<reference evidence="2" key="1">
    <citation type="submission" date="2021-08" db="EMBL/GenBank/DDBJ databases">
        <title>WGS assembly of Ceratopteris richardii.</title>
        <authorList>
            <person name="Marchant D.B."/>
            <person name="Chen G."/>
            <person name="Jenkins J."/>
            <person name="Shu S."/>
            <person name="Leebens-Mack J."/>
            <person name="Grimwood J."/>
            <person name="Schmutz J."/>
            <person name="Soltis P."/>
            <person name="Soltis D."/>
            <person name="Chen Z.-H."/>
        </authorList>
    </citation>
    <scope>NUCLEOTIDE SEQUENCE</scope>
    <source>
        <strain evidence="2">Whitten #5841</strain>
        <tissue evidence="2">Leaf</tissue>
    </source>
</reference>
<dbReference type="Proteomes" id="UP000825935">
    <property type="component" value="Chromosome 32"/>
</dbReference>